<dbReference type="PROSITE" id="PS51186">
    <property type="entry name" value="GNAT"/>
    <property type="match status" value="1"/>
</dbReference>
<evidence type="ECO:0000256" key="2">
    <source>
        <dbReference type="ARBA" id="ARBA00023315"/>
    </source>
</evidence>
<reference evidence="4 5" key="1">
    <citation type="submission" date="2019-03" db="EMBL/GenBank/DDBJ databases">
        <authorList>
            <consortium name="Pathogen Informatics"/>
        </authorList>
    </citation>
    <scope>NUCLEOTIDE SEQUENCE [LARGE SCALE GENOMIC DNA]</scope>
    <source>
        <strain evidence="4 5">NCTC12126</strain>
    </source>
</reference>
<dbReference type="Pfam" id="PF00583">
    <property type="entry name" value="Acetyltransf_1"/>
    <property type="match status" value="1"/>
</dbReference>
<dbReference type="PANTHER" id="PTHR43800:SF1">
    <property type="entry name" value="PEPTIDYL-LYSINE N-ACETYLTRANSFERASE YJAB"/>
    <property type="match status" value="1"/>
</dbReference>
<dbReference type="AlphaFoldDB" id="A0A484ZAS4"/>
<dbReference type="Gene3D" id="3.40.630.30">
    <property type="match status" value="1"/>
</dbReference>
<evidence type="ECO:0000313" key="4">
    <source>
        <dbReference type="EMBL" id="VFS44583.1"/>
    </source>
</evidence>
<dbReference type="RefSeq" id="WP_137849657.1">
    <property type="nucleotide sequence ID" value="NZ_JAJAPN010000014.1"/>
</dbReference>
<feature type="domain" description="N-acetyltransferase" evidence="3">
    <location>
        <begin position="3"/>
        <end position="151"/>
    </location>
</feature>
<evidence type="ECO:0000259" key="3">
    <source>
        <dbReference type="PROSITE" id="PS51186"/>
    </source>
</evidence>
<dbReference type="PANTHER" id="PTHR43800">
    <property type="entry name" value="PEPTIDYL-LYSINE N-ACETYLTRANSFERASE YJAB"/>
    <property type="match status" value="1"/>
</dbReference>
<evidence type="ECO:0000256" key="1">
    <source>
        <dbReference type="ARBA" id="ARBA00022679"/>
    </source>
</evidence>
<dbReference type="Proteomes" id="UP000351155">
    <property type="component" value="Unassembled WGS sequence"/>
</dbReference>
<dbReference type="InterPro" id="IPR000182">
    <property type="entry name" value="GNAT_dom"/>
</dbReference>
<keyword evidence="1 4" id="KW-0808">Transferase</keyword>
<dbReference type="InterPro" id="IPR016181">
    <property type="entry name" value="Acyl_CoA_acyltransferase"/>
</dbReference>
<name>A0A484ZAS4_9ENTR</name>
<dbReference type="EMBL" id="CAADIW010000075">
    <property type="protein sequence ID" value="VFS44583.1"/>
    <property type="molecule type" value="Genomic_DNA"/>
</dbReference>
<dbReference type="SUPFAM" id="SSF55729">
    <property type="entry name" value="Acyl-CoA N-acyltransferases (Nat)"/>
    <property type="match status" value="1"/>
</dbReference>
<protein>
    <submittedName>
        <fullName evidence="4">N-acetyltransferase GCN5</fullName>
    </submittedName>
</protein>
<organism evidence="4 5">
    <name type="scientific">Enterobacter cancerogenus</name>
    <dbReference type="NCBI Taxonomy" id="69218"/>
    <lineage>
        <taxon>Bacteria</taxon>
        <taxon>Pseudomonadati</taxon>
        <taxon>Pseudomonadota</taxon>
        <taxon>Gammaproteobacteria</taxon>
        <taxon>Enterobacterales</taxon>
        <taxon>Enterobacteriaceae</taxon>
        <taxon>Enterobacter</taxon>
        <taxon>Enterobacter cloacae complex</taxon>
    </lineage>
</organism>
<gene>
    <name evidence="4" type="ORF">NCTC12126_05894</name>
</gene>
<accession>A0A484ZAS4</accession>
<proteinExistence type="predicted"/>
<dbReference type="CDD" id="cd04301">
    <property type="entry name" value="NAT_SF"/>
    <property type="match status" value="1"/>
</dbReference>
<sequence>MKITFRTTSREDVTHLPPIERAAAQRFRDVPALAWLAESAVISAEQHLGYVDQHLSWLALANDRPVGFILAEAHPASLFIVEVSVDPGWQQKGIGRRLIHCVAEAAKVRGLTSLTLTTFRDVPWNAPFYAKLGFAEVADEALTPELRQKREEEAAHGFAYGSRCAMRLPPG</sequence>
<dbReference type="GO" id="GO:0016747">
    <property type="term" value="F:acyltransferase activity, transferring groups other than amino-acyl groups"/>
    <property type="evidence" value="ECO:0007669"/>
    <property type="project" value="InterPro"/>
</dbReference>
<keyword evidence="2" id="KW-0012">Acyltransferase</keyword>
<evidence type="ECO:0000313" key="5">
    <source>
        <dbReference type="Proteomes" id="UP000351155"/>
    </source>
</evidence>